<dbReference type="Proteomes" id="UP000435036">
    <property type="component" value="Unassembled WGS sequence"/>
</dbReference>
<feature type="transmembrane region" description="Helical" evidence="1">
    <location>
        <begin position="15"/>
        <end position="36"/>
    </location>
</feature>
<organism evidence="2 3">
    <name type="scientific">Sphingobacterium humi</name>
    <dbReference type="NCBI Taxonomy" id="1796905"/>
    <lineage>
        <taxon>Bacteria</taxon>
        <taxon>Pseudomonadati</taxon>
        <taxon>Bacteroidota</taxon>
        <taxon>Sphingobacteriia</taxon>
        <taxon>Sphingobacteriales</taxon>
        <taxon>Sphingobacteriaceae</taxon>
        <taxon>Sphingobacterium</taxon>
    </lineage>
</organism>
<reference evidence="2 3" key="1">
    <citation type="submission" date="2019-12" db="EMBL/GenBank/DDBJ databases">
        <authorList>
            <person name="Dong K."/>
        </authorList>
    </citation>
    <scope>NUCLEOTIDE SEQUENCE [LARGE SCALE GENOMIC DNA]</scope>
    <source>
        <strain evidence="2 3">JCM 31225</strain>
    </source>
</reference>
<gene>
    <name evidence="2" type="ORF">GQF63_07810</name>
</gene>
<keyword evidence="3" id="KW-1185">Reference proteome</keyword>
<dbReference type="AlphaFoldDB" id="A0A6N8KYW5"/>
<comment type="caution">
    <text evidence="2">The sequence shown here is derived from an EMBL/GenBank/DDBJ whole genome shotgun (WGS) entry which is preliminary data.</text>
</comment>
<dbReference type="RefSeq" id="WP_160368671.1">
    <property type="nucleotide sequence ID" value="NZ_WSQA01000005.1"/>
</dbReference>
<accession>A0A6N8KYW5</accession>
<proteinExistence type="predicted"/>
<feature type="transmembrane region" description="Helical" evidence="1">
    <location>
        <begin position="81"/>
        <end position="104"/>
    </location>
</feature>
<name>A0A6N8KYW5_9SPHI</name>
<dbReference type="InterPro" id="IPR025250">
    <property type="entry name" value="DUF4199"/>
</dbReference>
<keyword evidence="1" id="KW-1133">Transmembrane helix</keyword>
<feature type="transmembrane region" description="Helical" evidence="1">
    <location>
        <begin position="48"/>
        <end position="69"/>
    </location>
</feature>
<feature type="transmembrane region" description="Helical" evidence="1">
    <location>
        <begin position="159"/>
        <end position="181"/>
    </location>
</feature>
<keyword evidence="1" id="KW-0472">Membrane</keyword>
<dbReference type="OrthoDB" id="660361at2"/>
<protein>
    <submittedName>
        <fullName evidence="2">DUF4199 family protein</fullName>
    </submittedName>
</protein>
<sequence length="205" mass="22273">MDQLTDNAAQVKKKAIMYGVILGVISFVLSIVSLYISKSATSLITSSIASVFINYVVFLIIAVFMVINLRKINGGYWDFPSALKTIFIMLAITAAIGTIGIALFNVANPTLQEEAIDNTINLTIETLESTGAPDDQIDTTVEMLEQQKSALGSLSIGQILKGLMVSLLLYFVLSLILAAIFKKEKPIFNNPAPSDDAHPWQNENS</sequence>
<keyword evidence="1" id="KW-0812">Transmembrane</keyword>
<dbReference type="EMBL" id="WSQA01000005">
    <property type="protein sequence ID" value="MVZ61919.1"/>
    <property type="molecule type" value="Genomic_DNA"/>
</dbReference>
<dbReference type="Pfam" id="PF13858">
    <property type="entry name" value="DUF4199"/>
    <property type="match status" value="1"/>
</dbReference>
<evidence type="ECO:0000313" key="2">
    <source>
        <dbReference type="EMBL" id="MVZ61919.1"/>
    </source>
</evidence>
<evidence type="ECO:0000313" key="3">
    <source>
        <dbReference type="Proteomes" id="UP000435036"/>
    </source>
</evidence>
<evidence type="ECO:0000256" key="1">
    <source>
        <dbReference type="SAM" id="Phobius"/>
    </source>
</evidence>